<dbReference type="STRING" id="582675.SAMN05192565_1155"/>
<evidence type="ECO:0000313" key="3">
    <source>
        <dbReference type="EMBL" id="SFG88230.1"/>
    </source>
</evidence>
<dbReference type="OrthoDB" id="8002598at2"/>
<evidence type="ECO:0000313" key="4">
    <source>
        <dbReference type="Proteomes" id="UP000199229"/>
    </source>
</evidence>
<evidence type="ECO:0000256" key="1">
    <source>
        <dbReference type="SAM" id="Phobius"/>
    </source>
</evidence>
<dbReference type="RefSeq" id="WP_091972615.1">
    <property type="nucleotide sequence ID" value="NZ_FOPM01000015.1"/>
</dbReference>
<dbReference type="EMBL" id="FOPM01000015">
    <property type="protein sequence ID" value="SFG88230.1"/>
    <property type="molecule type" value="Genomic_DNA"/>
</dbReference>
<keyword evidence="1" id="KW-0812">Transmembrane</keyword>
<sequence>MTRTFLAALALAGVFSSHAFAAEATAIVVPWGDGVAAVGQILTALLLPLLVGLVSRAVYQVAPWARLVLTQARLEQMTKAVTDYALNAVEGAAKGQTLTIPVGSAVIAKGVQRAVDVVPARVLAAAGGPAGVAELIFRSLKLEDGANAANTLAPAQAALAP</sequence>
<dbReference type="AlphaFoldDB" id="A0A1I2VGF2"/>
<organism evidence="3 4">
    <name type="scientific">Methylobacterium gossipiicola</name>
    <dbReference type="NCBI Taxonomy" id="582675"/>
    <lineage>
        <taxon>Bacteria</taxon>
        <taxon>Pseudomonadati</taxon>
        <taxon>Pseudomonadota</taxon>
        <taxon>Alphaproteobacteria</taxon>
        <taxon>Hyphomicrobiales</taxon>
        <taxon>Methylobacteriaceae</taxon>
        <taxon>Methylobacterium</taxon>
    </lineage>
</organism>
<keyword evidence="4" id="KW-1185">Reference proteome</keyword>
<reference evidence="4" key="1">
    <citation type="submission" date="2016-10" db="EMBL/GenBank/DDBJ databases">
        <authorList>
            <person name="Varghese N."/>
            <person name="Submissions S."/>
        </authorList>
    </citation>
    <scope>NUCLEOTIDE SEQUENCE [LARGE SCALE GENOMIC DNA]</scope>
    <source>
        <strain evidence="4">Gh-105</strain>
    </source>
</reference>
<feature type="chain" id="PRO_5011652786" evidence="2">
    <location>
        <begin position="22"/>
        <end position="161"/>
    </location>
</feature>
<name>A0A1I2VGF2_9HYPH</name>
<keyword evidence="2" id="KW-0732">Signal</keyword>
<keyword evidence="1" id="KW-0472">Membrane</keyword>
<evidence type="ECO:0000256" key="2">
    <source>
        <dbReference type="SAM" id="SignalP"/>
    </source>
</evidence>
<dbReference type="Proteomes" id="UP000199229">
    <property type="component" value="Unassembled WGS sequence"/>
</dbReference>
<keyword evidence="1" id="KW-1133">Transmembrane helix</keyword>
<protein>
    <submittedName>
        <fullName evidence="3">Uncharacterized protein</fullName>
    </submittedName>
</protein>
<feature type="signal peptide" evidence="2">
    <location>
        <begin position="1"/>
        <end position="21"/>
    </location>
</feature>
<gene>
    <name evidence="3" type="ORF">SAMN05192565_1155</name>
</gene>
<proteinExistence type="predicted"/>
<accession>A0A1I2VGF2</accession>
<feature type="transmembrane region" description="Helical" evidence="1">
    <location>
        <begin position="37"/>
        <end position="59"/>
    </location>
</feature>